<evidence type="ECO:0000256" key="2">
    <source>
        <dbReference type="ARBA" id="ARBA00005684"/>
    </source>
</evidence>
<dbReference type="PANTHER" id="PTHR32438:SF5">
    <property type="entry name" value="4-ALPHA-GLUCANOTRANSFERASE DPE1, CHLOROPLASTIC_AMYLOPLASTIC"/>
    <property type="match status" value="1"/>
</dbReference>
<dbReference type="EC" id="2.4.1.25" evidence="3 10"/>
<dbReference type="EMBL" id="AP018174">
    <property type="protein sequence ID" value="BAY16642.1"/>
    <property type="molecule type" value="Genomic_DNA"/>
</dbReference>
<keyword evidence="5 10" id="KW-0328">Glycosyltransferase</keyword>
<proteinExistence type="inferred from homology"/>
<dbReference type="NCBIfam" id="TIGR00217">
    <property type="entry name" value="malQ"/>
    <property type="match status" value="1"/>
</dbReference>
<dbReference type="NCBIfam" id="NF011079">
    <property type="entry name" value="PRK14508.1-2"/>
    <property type="match status" value="1"/>
</dbReference>
<evidence type="ECO:0000256" key="8">
    <source>
        <dbReference type="ARBA" id="ARBA00031423"/>
    </source>
</evidence>
<dbReference type="InterPro" id="IPR003385">
    <property type="entry name" value="Glyco_hydro_77"/>
</dbReference>
<dbReference type="GO" id="GO:0005975">
    <property type="term" value="P:carbohydrate metabolic process"/>
    <property type="evidence" value="ECO:0007669"/>
    <property type="project" value="InterPro"/>
</dbReference>
<organism evidence="11 12">
    <name type="scientific">Anabaenopsis circularis NIES-21</name>
    <dbReference type="NCBI Taxonomy" id="1085406"/>
    <lineage>
        <taxon>Bacteria</taxon>
        <taxon>Bacillati</taxon>
        <taxon>Cyanobacteriota</taxon>
        <taxon>Cyanophyceae</taxon>
        <taxon>Nostocales</taxon>
        <taxon>Nodulariaceae</taxon>
        <taxon>Anabaenopsis</taxon>
    </lineage>
</organism>
<dbReference type="AlphaFoldDB" id="A0A1Z4GGM5"/>
<dbReference type="Pfam" id="PF02446">
    <property type="entry name" value="Glyco_hydro_77"/>
    <property type="match status" value="1"/>
</dbReference>
<name>A0A1Z4GGM5_9CYAN</name>
<keyword evidence="12" id="KW-1185">Reference proteome</keyword>
<evidence type="ECO:0000256" key="7">
    <source>
        <dbReference type="ARBA" id="ARBA00023277"/>
    </source>
</evidence>
<dbReference type="OrthoDB" id="9811841at2"/>
<keyword evidence="6 10" id="KW-0808">Transferase</keyword>
<dbReference type="PANTHER" id="PTHR32438">
    <property type="entry name" value="4-ALPHA-GLUCANOTRANSFERASE DPE1, CHLOROPLASTIC/AMYLOPLASTIC"/>
    <property type="match status" value="1"/>
</dbReference>
<evidence type="ECO:0000256" key="4">
    <source>
        <dbReference type="ARBA" id="ARBA00020295"/>
    </source>
</evidence>
<comment type="catalytic activity">
    <reaction evidence="1 10">
        <text>Transfers a segment of a (1-&gt;4)-alpha-D-glucan to a new position in an acceptor, which may be glucose or a (1-&gt;4)-alpha-D-glucan.</text>
        <dbReference type="EC" id="2.4.1.25"/>
    </reaction>
</comment>
<dbReference type="NCBIfam" id="NF011080">
    <property type="entry name" value="PRK14508.1-3"/>
    <property type="match status" value="1"/>
</dbReference>
<evidence type="ECO:0000256" key="3">
    <source>
        <dbReference type="ARBA" id="ARBA00012560"/>
    </source>
</evidence>
<sequence length="502" mass="57239">MPFPRSSGILLHPTSFPSRFGIGDLGLEAYKFIDFLRESYQQYWQVLPLGPTGYGNSPYAAYSAMAGNPFIISPEKLQEQGLLSDEDFANLPEFNNSQVDYDKVIAIKTQLLKKACKNFQNQATPLQQTEFAGFCNSKAYWLDDYALFMALKDANDGASWHTWEPELVKRAPAAIEQAKQQLNAEIFYYKFIQFEFFREWSELKAYANMSGIQIIGDIPIYVAQDSSDVWSHPDIFCLDEETREPKLMAGVPPDYFSATGQLWGNPVYNWEELQKQNFKWWIGRFEAMLDYLDVIRIDHFRGFEAYWAVPQGEETAINGEWVKAPGEELFDAIKEALGKLPVLAEDLGVITPEVEALRDKYEFPGMKVLQFAFGSDPGNPFLPFNYSQNFVVYTGTHDNDTTVGWFDKANDYEKRNFLLYLGCISPEGVHWDLIRLALSSVANQAIIPLQDVLGLGTDARMNFPSVAEGNWGWRYHSDVLTKEVGDRLKTLTQLYGRAPKQK</sequence>
<dbReference type="InterPro" id="IPR017853">
    <property type="entry name" value="GH"/>
</dbReference>
<keyword evidence="7 10" id="KW-0119">Carbohydrate metabolism</keyword>
<evidence type="ECO:0000313" key="12">
    <source>
        <dbReference type="Proteomes" id="UP000218287"/>
    </source>
</evidence>
<evidence type="ECO:0000256" key="6">
    <source>
        <dbReference type="ARBA" id="ARBA00022679"/>
    </source>
</evidence>
<evidence type="ECO:0000313" key="11">
    <source>
        <dbReference type="EMBL" id="BAY16642.1"/>
    </source>
</evidence>
<dbReference type="SUPFAM" id="SSF51445">
    <property type="entry name" value="(Trans)glycosidases"/>
    <property type="match status" value="1"/>
</dbReference>
<evidence type="ECO:0000256" key="10">
    <source>
        <dbReference type="RuleBase" id="RU361207"/>
    </source>
</evidence>
<comment type="similarity">
    <text evidence="2 10">Belongs to the disproportionating enzyme family.</text>
</comment>
<dbReference type="Proteomes" id="UP000218287">
    <property type="component" value="Chromosome"/>
</dbReference>
<dbReference type="GO" id="GO:0004134">
    <property type="term" value="F:4-alpha-glucanotransferase activity"/>
    <property type="evidence" value="ECO:0007669"/>
    <property type="project" value="UniProtKB-EC"/>
</dbReference>
<gene>
    <name evidence="11" type="ORF">NIES21_24720</name>
</gene>
<evidence type="ECO:0000256" key="1">
    <source>
        <dbReference type="ARBA" id="ARBA00000439"/>
    </source>
</evidence>
<evidence type="ECO:0000256" key="5">
    <source>
        <dbReference type="ARBA" id="ARBA00022676"/>
    </source>
</evidence>
<evidence type="ECO:0000256" key="9">
    <source>
        <dbReference type="ARBA" id="ARBA00031501"/>
    </source>
</evidence>
<reference evidence="11 12" key="1">
    <citation type="submission" date="2017-06" db="EMBL/GenBank/DDBJ databases">
        <title>Genome sequencing of cyanobaciteial culture collection at National Institute for Environmental Studies (NIES).</title>
        <authorList>
            <person name="Hirose Y."/>
            <person name="Shimura Y."/>
            <person name="Fujisawa T."/>
            <person name="Nakamura Y."/>
            <person name="Kawachi M."/>
        </authorList>
    </citation>
    <scope>NUCLEOTIDE SEQUENCE [LARGE SCALE GENOMIC DNA]</scope>
    <source>
        <strain evidence="11 12">NIES-21</strain>
    </source>
</reference>
<accession>A0A1Z4GGM5</accession>
<dbReference type="Gene3D" id="3.20.20.80">
    <property type="entry name" value="Glycosidases"/>
    <property type="match status" value="1"/>
</dbReference>
<protein>
    <recommendedName>
        <fullName evidence="4 10">4-alpha-glucanotransferase</fullName>
        <ecNumber evidence="3 10">2.4.1.25</ecNumber>
    </recommendedName>
    <alternativeName>
        <fullName evidence="8 10">Amylomaltase</fullName>
    </alternativeName>
    <alternativeName>
        <fullName evidence="9 10">Disproportionating enzyme</fullName>
    </alternativeName>
</protein>